<feature type="domain" description="PurM-like N-terminal" evidence="2">
    <location>
        <begin position="31"/>
        <end position="145"/>
    </location>
</feature>
<feature type="binding site" evidence="1">
    <location>
        <position position="57"/>
    </location>
    <ligand>
        <name>substrate</name>
    </ligand>
</feature>
<dbReference type="PIRSF" id="PIRSF005303">
    <property type="entry name" value="Thiam_monoph_kin"/>
    <property type="match status" value="1"/>
</dbReference>
<comment type="caution">
    <text evidence="4">The sequence shown here is derived from an EMBL/GenBank/DDBJ whole genome shotgun (WGS) entry which is preliminary data.</text>
</comment>
<feature type="binding site" evidence="1">
    <location>
        <position position="48"/>
    </location>
    <ligand>
        <name>Mg(2+)</name>
        <dbReference type="ChEBI" id="CHEBI:18420"/>
        <label>4</label>
    </ligand>
</feature>
<keyword evidence="1" id="KW-0460">Magnesium</keyword>
<feature type="binding site" evidence="1">
    <location>
        <position position="222"/>
    </location>
    <ligand>
        <name>Mg(2+)</name>
        <dbReference type="ChEBI" id="CHEBI:18420"/>
        <label>3</label>
    </ligand>
</feature>
<dbReference type="Proteomes" id="UP001208017">
    <property type="component" value="Unassembled WGS sequence"/>
</dbReference>
<feature type="binding site" evidence="1">
    <location>
        <begin position="126"/>
        <end position="127"/>
    </location>
    <ligand>
        <name>ATP</name>
        <dbReference type="ChEBI" id="CHEBI:30616"/>
    </ligand>
</feature>
<evidence type="ECO:0000313" key="4">
    <source>
        <dbReference type="EMBL" id="MCX7571105.1"/>
    </source>
</evidence>
<feature type="binding site" evidence="1">
    <location>
        <position position="50"/>
    </location>
    <ligand>
        <name>Mg(2+)</name>
        <dbReference type="ChEBI" id="CHEBI:18420"/>
        <label>2</label>
    </ligand>
</feature>
<dbReference type="EMBL" id="JAPMLT010000008">
    <property type="protein sequence ID" value="MCX7571105.1"/>
    <property type="molecule type" value="Genomic_DNA"/>
</dbReference>
<proteinExistence type="inferred from homology"/>
<keyword evidence="1" id="KW-0547">Nucleotide-binding</keyword>
<dbReference type="RefSeq" id="WP_267152348.1">
    <property type="nucleotide sequence ID" value="NZ_JAPMLT010000008.1"/>
</dbReference>
<comment type="catalytic activity">
    <reaction evidence="1">
        <text>thiamine phosphate + ATP = thiamine diphosphate + ADP</text>
        <dbReference type="Rhea" id="RHEA:15913"/>
        <dbReference type="ChEBI" id="CHEBI:30616"/>
        <dbReference type="ChEBI" id="CHEBI:37575"/>
        <dbReference type="ChEBI" id="CHEBI:58937"/>
        <dbReference type="ChEBI" id="CHEBI:456216"/>
        <dbReference type="EC" id="2.7.4.16"/>
    </reaction>
</comment>
<dbReference type="InterPro" id="IPR036676">
    <property type="entry name" value="PurM-like_C_sf"/>
</dbReference>
<comment type="function">
    <text evidence="1">Catalyzes the ATP-dependent phosphorylation of thiamine-monophosphate (TMP) to form thiamine-pyrophosphate (TPP), the active form of vitamin B1.</text>
</comment>
<dbReference type="Pfam" id="PF02769">
    <property type="entry name" value="AIRS_C"/>
    <property type="match status" value="1"/>
</dbReference>
<feature type="binding site" evidence="1">
    <location>
        <position position="109"/>
    </location>
    <ligand>
        <name>ATP</name>
        <dbReference type="ChEBI" id="CHEBI:30616"/>
    </ligand>
</feature>
<feature type="binding site" evidence="1">
    <location>
        <position position="127"/>
    </location>
    <ligand>
        <name>Mg(2+)</name>
        <dbReference type="ChEBI" id="CHEBI:18420"/>
        <label>1</label>
    </ligand>
</feature>
<keyword evidence="1 4" id="KW-0808">Transferase</keyword>
<reference evidence="4 5" key="1">
    <citation type="submission" date="2022-11" db="EMBL/GenBank/DDBJ databases">
        <title>Study of microbial diversity in lake waters.</title>
        <authorList>
            <person name="Zhang J."/>
        </authorList>
    </citation>
    <scope>NUCLEOTIDE SEQUENCE [LARGE SCALE GENOMIC DNA]</scope>
    <source>
        <strain evidence="4 5">DT12</strain>
    </source>
</reference>
<comment type="miscellaneous">
    <text evidence="1">Reaction mechanism of ThiL seems to utilize a direct, inline transfer of the gamma-phosphate of ATP to TMP rather than a phosphorylated enzyme intermediate.</text>
</comment>
<dbReference type="InterPro" id="IPR010918">
    <property type="entry name" value="PurM-like_C_dom"/>
</dbReference>
<gene>
    <name evidence="1 4" type="primary">thiL</name>
    <name evidence="4" type="ORF">OS242_14230</name>
</gene>
<dbReference type="EC" id="2.7.4.16" evidence="1"/>
<evidence type="ECO:0000313" key="5">
    <source>
        <dbReference type="Proteomes" id="UP001208017"/>
    </source>
</evidence>
<feature type="binding site" evidence="1">
    <location>
        <position position="79"/>
    </location>
    <ligand>
        <name>Mg(2+)</name>
        <dbReference type="ChEBI" id="CHEBI:18420"/>
        <label>2</label>
    </ligand>
</feature>
<feature type="binding site" evidence="1">
    <location>
        <position position="49"/>
    </location>
    <ligand>
        <name>Mg(2+)</name>
        <dbReference type="ChEBI" id="CHEBI:18420"/>
        <label>1</label>
    </ligand>
</feature>
<dbReference type="InterPro" id="IPR006283">
    <property type="entry name" value="ThiL-like"/>
</dbReference>
<dbReference type="SUPFAM" id="SSF55326">
    <property type="entry name" value="PurM N-terminal domain-like"/>
    <property type="match status" value="1"/>
</dbReference>
<sequence length="336" mass="35739">MRIHEIGEFGLIDRLTQRLQPPDTSVIVGIGDDAAVTAYAPGHHVVTTTDMLVEGVHFRTDTIDDRSLGYKSLAVSISDIAAMGGRPRHAVISLALPVAIDVERLEALYEGVRDVCVAYDTHVIGGDVVKTDGPFVISVTLLGEVETGRALLRSTARPGDLVFVTGTVGGSAAGLDYIEHGKGLDVSPDTSDHLLRCHQRPEPQVRAGRWLLASGGCTSANDVSDGLASELNEIAKMSGVRLVVQAEQIPMHHAAVSYAKQRGRDPLDWALFGGEDYQLVGTLDPAKAGDVQNLFAKEGLPLTIIGRVVEGRGVTLAAPDGGEREISPKGYNHFAE</sequence>
<evidence type="ECO:0000259" key="2">
    <source>
        <dbReference type="Pfam" id="PF00586"/>
    </source>
</evidence>
<keyword evidence="1" id="KW-0067">ATP-binding</keyword>
<keyword evidence="1" id="KW-0784">Thiamine biosynthesis</keyword>
<name>A0ABT3X694_9BACL</name>
<feature type="binding site" evidence="1">
    <location>
        <position position="275"/>
    </location>
    <ligand>
        <name>substrate</name>
    </ligand>
</feature>
<dbReference type="PANTHER" id="PTHR30270">
    <property type="entry name" value="THIAMINE-MONOPHOSPHATE KINASE"/>
    <property type="match status" value="1"/>
</dbReference>
<dbReference type="PANTHER" id="PTHR30270:SF0">
    <property type="entry name" value="THIAMINE-MONOPHOSPHATE KINASE"/>
    <property type="match status" value="1"/>
</dbReference>
<dbReference type="Gene3D" id="3.90.650.10">
    <property type="entry name" value="PurM-like C-terminal domain"/>
    <property type="match status" value="1"/>
</dbReference>
<protein>
    <recommendedName>
        <fullName evidence="1">Thiamine-monophosphate kinase</fullName>
        <shortName evidence="1">TMP kinase</shortName>
        <shortName evidence="1">Thiamine-phosphate kinase</shortName>
        <ecNumber evidence="1">2.7.4.16</ecNumber>
    </recommendedName>
</protein>
<dbReference type="CDD" id="cd02194">
    <property type="entry name" value="ThiL"/>
    <property type="match status" value="1"/>
</dbReference>
<dbReference type="SUPFAM" id="SSF56042">
    <property type="entry name" value="PurM C-terminal domain-like"/>
    <property type="match status" value="1"/>
</dbReference>
<feature type="binding site" evidence="1">
    <location>
        <position position="153"/>
    </location>
    <ligand>
        <name>ATP</name>
        <dbReference type="ChEBI" id="CHEBI:30616"/>
    </ligand>
</feature>
<feature type="binding site" evidence="1">
    <location>
        <position position="224"/>
    </location>
    <ligand>
        <name>ATP</name>
        <dbReference type="ChEBI" id="CHEBI:30616"/>
    </ligand>
</feature>
<accession>A0ABT3X694</accession>
<feature type="domain" description="PurM-like C-terminal" evidence="3">
    <location>
        <begin position="157"/>
        <end position="316"/>
    </location>
</feature>
<comment type="similarity">
    <text evidence="1">Belongs to the thiamine-monophosphate kinase family.</text>
</comment>
<dbReference type="GO" id="GO:0009030">
    <property type="term" value="F:thiamine-phosphate kinase activity"/>
    <property type="evidence" value="ECO:0007669"/>
    <property type="project" value="UniProtKB-EC"/>
</dbReference>
<keyword evidence="5" id="KW-1185">Reference proteome</keyword>
<evidence type="ECO:0000259" key="3">
    <source>
        <dbReference type="Pfam" id="PF02769"/>
    </source>
</evidence>
<dbReference type="InterPro" id="IPR036921">
    <property type="entry name" value="PurM-like_N_sf"/>
</dbReference>
<comment type="pathway">
    <text evidence="1">Cofactor biosynthesis; thiamine diphosphate biosynthesis; thiamine diphosphate from thiamine phosphate: step 1/1.</text>
</comment>
<feature type="binding site" evidence="1">
    <location>
        <position position="331"/>
    </location>
    <ligand>
        <name>substrate</name>
    </ligand>
</feature>
<keyword evidence="1 4" id="KW-0418">Kinase</keyword>
<feature type="binding site" evidence="1">
    <location>
        <position position="79"/>
    </location>
    <ligand>
        <name>Mg(2+)</name>
        <dbReference type="ChEBI" id="CHEBI:18420"/>
        <label>3</label>
    </ligand>
</feature>
<dbReference type="NCBIfam" id="TIGR01379">
    <property type="entry name" value="thiL"/>
    <property type="match status" value="1"/>
</dbReference>
<dbReference type="Pfam" id="PF00586">
    <property type="entry name" value="AIRS"/>
    <property type="match status" value="1"/>
</dbReference>
<dbReference type="Gene3D" id="3.30.1330.10">
    <property type="entry name" value="PurM-like, N-terminal domain"/>
    <property type="match status" value="1"/>
</dbReference>
<feature type="binding site" evidence="1">
    <location>
        <position position="79"/>
    </location>
    <ligand>
        <name>Mg(2+)</name>
        <dbReference type="ChEBI" id="CHEBI:18420"/>
        <label>4</label>
    </ligand>
</feature>
<keyword evidence="1" id="KW-0479">Metal-binding</keyword>
<dbReference type="HAMAP" id="MF_02128">
    <property type="entry name" value="TMP_kinase"/>
    <property type="match status" value="1"/>
</dbReference>
<dbReference type="InterPro" id="IPR016188">
    <property type="entry name" value="PurM-like_N"/>
</dbReference>
<feature type="binding site" evidence="1">
    <location>
        <position position="33"/>
    </location>
    <ligand>
        <name>Mg(2+)</name>
        <dbReference type="ChEBI" id="CHEBI:18420"/>
        <label>3</label>
    </ligand>
</feature>
<organism evidence="4 5">
    <name type="scientific">Tumebacillus lacus</name>
    <dbReference type="NCBI Taxonomy" id="2995335"/>
    <lineage>
        <taxon>Bacteria</taxon>
        <taxon>Bacillati</taxon>
        <taxon>Bacillota</taxon>
        <taxon>Bacilli</taxon>
        <taxon>Bacillales</taxon>
        <taxon>Alicyclobacillaceae</taxon>
        <taxon>Tumebacillus</taxon>
    </lineage>
</organism>
<feature type="binding site" evidence="1">
    <location>
        <position position="33"/>
    </location>
    <ligand>
        <name>Mg(2+)</name>
        <dbReference type="ChEBI" id="CHEBI:18420"/>
        <label>4</label>
    </ligand>
</feature>
<feature type="binding site" evidence="1">
    <location>
        <position position="225"/>
    </location>
    <ligand>
        <name>Mg(2+)</name>
        <dbReference type="ChEBI" id="CHEBI:18420"/>
        <label>5</label>
    </ligand>
</feature>
<feature type="binding site" evidence="1">
    <location>
        <position position="50"/>
    </location>
    <ligand>
        <name>Mg(2+)</name>
        <dbReference type="ChEBI" id="CHEBI:18420"/>
        <label>1</label>
    </ligand>
</feature>
<evidence type="ECO:0000256" key="1">
    <source>
        <dbReference type="HAMAP-Rule" id="MF_02128"/>
    </source>
</evidence>